<dbReference type="EMBL" id="JBHSML010000014">
    <property type="protein sequence ID" value="MFC5518544.1"/>
    <property type="molecule type" value="Genomic_DNA"/>
</dbReference>
<dbReference type="InterPro" id="IPR000362">
    <property type="entry name" value="Fumarate_lyase_fam"/>
</dbReference>
<dbReference type="Gene3D" id="1.10.275.10">
    <property type="entry name" value="Fumarase/aspartase (N-terminal domain)"/>
    <property type="match status" value="1"/>
</dbReference>
<dbReference type="Gene3D" id="1.10.40.30">
    <property type="entry name" value="Fumarase/aspartase (C-terminal domain)"/>
    <property type="match status" value="1"/>
</dbReference>
<dbReference type="PRINTS" id="PR00149">
    <property type="entry name" value="FUMRATELYASE"/>
</dbReference>
<comment type="pathway">
    <text evidence="2 6">Amino-acid biosynthesis; L-arginine biosynthesis; L-arginine from L-ornithine and carbamoyl phosphate: step 3/3.</text>
</comment>
<feature type="domain" description="Argininosuccinate lyase C-terminal" evidence="9">
    <location>
        <begin position="365"/>
        <end position="433"/>
    </location>
</feature>
<keyword evidence="5 6" id="KW-0456">Lyase</keyword>
<feature type="region of interest" description="Disordered" evidence="7">
    <location>
        <begin position="435"/>
        <end position="454"/>
    </location>
</feature>
<dbReference type="HAMAP" id="MF_00006">
    <property type="entry name" value="Arg_succ_lyase"/>
    <property type="match status" value="1"/>
</dbReference>
<evidence type="ECO:0000256" key="6">
    <source>
        <dbReference type="HAMAP-Rule" id="MF_00006"/>
    </source>
</evidence>
<dbReference type="PRINTS" id="PR00145">
    <property type="entry name" value="ARGSUCLYASE"/>
</dbReference>
<comment type="similarity">
    <text evidence="6">Belongs to the lyase 1 family. Argininosuccinate lyase subfamily.</text>
</comment>
<evidence type="ECO:0000259" key="9">
    <source>
        <dbReference type="Pfam" id="PF14698"/>
    </source>
</evidence>
<keyword evidence="11" id="KW-1185">Reference proteome</keyword>
<dbReference type="PANTHER" id="PTHR43814:SF1">
    <property type="entry name" value="ARGININOSUCCINATE LYASE"/>
    <property type="match status" value="1"/>
</dbReference>
<evidence type="ECO:0000313" key="11">
    <source>
        <dbReference type="Proteomes" id="UP001596150"/>
    </source>
</evidence>
<dbReference type="RefSeq" id="WP_266344690.1">
    <property type="nucleotide sequence ID" value="NZ_JAPKNH010000005.1"/>
</dbReference>
<organism evidence="10 11">
    <name type="scientific">Kaistia terrae</name>
    <dbReference type="NCBI Taxonomy" id="537017"/>
    <lineage>
        <taxon>Bacteria</taxon>
        <taxon>Pseudomonadati</taxon>
        <taxon>Pseudomonadota</taxon>
        <taxon>Alphaproteobacteria</taxon>
        <taxon>Hyphomicrobiales</taxon>
        <taxon>Kaistiaceae</taxon>
        <taxon>Kaistia</taxon>
    </lineage>
</organism>
<evidence type="ECO:0000256" key="5">
    <source>
        <dbReference type="ARBA" id="ARBA00023239"/>
    </source>
</evidence>
<comment type="catalytic activity">
    <reaction evidence="1 6">
        <text>2-(N(omega)-L-arginino)succinate = fumarate + L-arginine</text>
        <dbReference type="Rhea" id="RHEA:24020"/>
        <dbReference type="ChEBI" id="CHEBI:29806"/>
        <dbReference type="ChEBI" id="CHEBI:32682"/>
        <dbReference type="ChEBI" id="CHEBI:57472"/>
        <dbReference type="EC" id="4.3.2.1"/>
    </reaction>
</comment>
<protein>
    <recommendedName>
        <fullName evidence="3 6">Argininosuccinate lyase</fullName>
        <shortName evidence="6">ASAL</shortName>
        <ecNumber evidence="3 6">4.3.2.1</ecNumber>
    </recommendedName>
    <alternativeName>
        <fullName evidence="6">Arginosuccinase</fullName>
    </alternativeName>
</protein>
<gene>
    <name evidence="6 10" type="primary">argH</name>
    <name evidence="10" type="ORF">ACFPP9_22410</name>
</gene>
<dbReference type="InterPro" id="IPR022761">
    <property type="entry name" value="Fumarate_lyase_N"/>
</dbReference>
<dbReference type="Pfam" id="PF14698">
    <property type="entry name" value="ASL_C2"/>
    <property type="match status" value="1"/>
</dbReference>
<comment type="subcellular location">
    <subcellularLocation>
        <location evidence="6">Cytoplasm</location>
    </subcellularLocation>
</comment>
<dbReference type="InterPro" id="IPR008948">
    <property type="entry name" value="L-Aspartase-like"/>
</dbReference>
<dbReference type="Gene3D" id="1.20.200.10">
    <property type="entry name" value="Fumarase/aspartase (Central domain)"/>
    <property type="match status" value="1"/>
</dbReference>
<evidence type="ECO:0000256" key="3">
    <source>
        <dbReference type="ARBA" id="ARBA00012338"/>
    </source>
</evidence>
<dbReference type="InterPro" id="IPR029419">
    <property type="entry name" value="Arg_succ_lyase_C"/>
</dbReference>
<dbReference type="PANTHER" id="PTHR43814">
    <property type="entry name" value="ARGININOSUCCINATE LYASE"/>
    <property type="match status" value="1"/>
</dbReference>
<dbReference type="InterPro" id="IPR024083">
    <property type="entry name" value="Fumarase/histidase_N"/>
</dbReference>
<evidence type="ECO:0000256" key="2">
    <source>
        <dbReference type="ARBA" id="ARBA00004941"/>
    </source>
</evidence>
<evidence type="ECO:0000313" key="10">
    <source>
        <dbReference type="EMBL" id="MFC5518544.1"/>
    </source>
</evidence>
<dbReference type="Proteomes" id="UP001596150">
    <property type="component" value="Unassembled WGS sequence"/>
</dbReference>
<evidence type="ECO:0000259" key="8">
    <source>
        <dbReference type="Pfam" id="PF00206"/>
    </source>
</evidence>
<sequence length="465" mass="50787">MSNSMWGGRFSEGPAAIMEEINASIGFDQKLYRQDIAGSKAHAAMLARQGIIAADDAEKIAAGLDAILREIEAGEFKFSRALEDIHLNIESRLKELIGDAAGRLHTARSRNDQVATDFKLWVRDTIDAVDSALRNLQSALADKAFEHAGQVMPGFTHLQSAQPVTFGHHMLAYVEMIGRDRGRFQDARKRLNENPLGAAALAGTSFPIDRFQTSAALGFDRPTANSLDSVSDRDFVIEALAAASLCAIHLSRFAEEIVIWSSAQFRFIKLSDKFTTGSSIMPQKRNPDAAELVRAKTGRIIGAQTALQIVMKGLPLAYQKDMQEDKEQAFDAFESLELAIAATTGMVLDMQPEAVTLKKAAGSGFATATDLADWLVRELNMPFRDAHHVTGRIVAIASERNVDLTKVTLDEMQAVHPAITDAVYSVLSVDKSVRSRTSYGGTSPKNVRSQAKRWQRALAREAAKA</sequence>
<accession>A0ABW0Q7E8</accession>
<feature type="domain" description="Fumarate lyase N-terminal" evidence="8">
    <location>
        <begin position="8"/>
        <end position="302"/>
    </location>
</feature>
<dbReference type="InterPro" id="IPR020557">
    <property type="entry name" value="Fumarate_lyase_CS"/>
</dbReference>
<feature type="compositionally biased region" description="Polar residues" evidence="7">
    <location>
        <begin position="435"/>
        <end position="449"/>
    </location>
</feature>
<dbReference type="EC" id="4.3.2.1" evidence="3 6"/>
<comment type="caution">
    <text evidence="10">The sequence shown here is derived from an EMBL/GenBank/DDBJ whole genome shotgun (WGS) entry which is preliminary data.</text>
</comment>
<dbReference type="SUPFAM" id="SSF48557">
    <property type="entry name" value="L-aspartase-like"/>
    <property type="match status" value="1"/>
</dbReference>
<dbReference type="NCBIfam" id="TIGR00838">
    <property type="entry name" value="argH"/>
    <property type="match status" value="1"/>
</dbReference>
<name>A0ABW0Q7E8_9HYPH</name>
<evidence type="ECO:0000256" key="4">
    <source>
        <dbReference type="ARBA" id="ARBA00022571"/>
    </source>
</evidence>
<dbReference type="PROSITE" id="PS00163">
    <property type="entry name" value="FUMARATE_LYASES"/>
    <property type="match status" value="1"/>
</dbReference>
<evidence type="ECO:0000256" key="7">
    <source>
        <dbReference type="SAM" id="MobiDB-lite"/>
    </source>
</evidence>
<dbReference type="Pfam" id="PF00206">
    <property type="entry name" value="Lyase_1"/>
    <property type="match status" value="1"/>
</dbReference>
<dbReference type="GO" id="GO:0004056">
    <property type="term" value="F:argininosuccinate lyase activity"/>
    <property type="evidence" value="ECO:0007669"/>
    <property type="project" value="UniProtKB-EC"/>
</dbReference>
<keyword evidence="4 6" id="KW-0055">Arginine biosynthesis</keyword>
<keyword evidence="6" id="KW-0028">Amino-acid biosynthesis</keyword>
<proteinExistence type="inferred from homology"/>
<keyword evidence="6" id="KW-0963">Cytoplasm</keyword>
<dbReference type="CDD" id="cd01359">
    <property type="entry name" value="Argininosuccinate_lyase"/>
    <property type="match status" value="1"/>
</dbReference>
<evidence type="ECO:0000256" key="1">
    <source>
        <dbReference type="ARBA" id="ARBA00000985"/>
    </source>
</evidence>
<reference evidence="11" key="1">
    <citation type="journal article" date="2019" name="Int. J. Syst. Evol. Microbiol.">
        <title>The Global Catalogue of Microorganisms (GCM) 10K type strain sequencing project: providing services to taxonomists for standard genome sequencing and annotation.</title>
        <authorList>
            <consortium name="The Broad Institute Genomics Platform"/>
            <consortium name="The Broad Institute Genome Sequencing Center for Infectious Disease"/>
            <person name="Wu L."/>
            <person name="Ma J."/>
        </authorList>
    </citation>
    <scope>NUCLEOTIDE SEQUENCE [LARGE SCALE GENOMIC DNA]</scope>
    <source>
        <strain evidence="11">KACC 12633</strain>
    </source>
</reference>
<dbReference type="InterPro" id="IPR009049">
    <property type="entry name" value="Argininosuccinate_lyase"/>
</dbReference>